<name>A0ABP8YWU6_9ACTN</name>
<comment type="caution">
    <text evidence="1">The sequence shown here is derived from an EMBL/GenBank/DDBJ whole genome shotgun (WGS) entry which is preliminary data.</text>
</comment>
<dbReference type="Proteomes" id="UP001500822">
    <property type="component" value="Unassembled WGS sequence"/>
</dbReference>
<gene>
    <name evidence="1" type="ORF">GCM10023217_07800</name>
</gene>
<accession>A0ABP8YWU6</accession>
<protein>
    <recommendedName>
        <fullName evidence="3">Helix-turn-helix domain-containing protein</fullName>
    </recommendedName>
</protein>
<keyword evidence="2" id="KW-1185">Reference proteome</keyword>
<evidence type="ECO:0008006" key="3">
    <source>
        <dbReference type="Google" id="ProtNLM"/>
    </source>
</evidence>
<dbReference type="EMBL" id="BAABIE010000003">
    <property type="protein sequence ID" value="GAA4741910.1"/>
    <property type="molecule type" value="Genomic_DNA"/>
</dbReference>
<evidence type="ECO:0000313" key="2">
    <source>
        <dbReference type="Proteomes" id="UP001500822"/>
    </source>
</evidence>
<organism evidence="1 2">
    <name type="scientific">Gordonia alkaliphila</name>
    <dbReference type="NCBI Taxonomy" id="1053547"/>
    <lineage>
        <taxon>Bacteria</taxon>
        <taxon>Bacillati</taxon>
        <taxon>Actinomycetota</taxon>
        <taxon>Actinomycetes</taxon>
        <taxon>Mycobacteriales</taxon>
        <taxon>Gordoniaceae</taxon>
        <taxon>Gordonia</taxon>
    </lineage>
</organism>
<sequence length="56" mass="6333">MTTQSTARVEWVGPAEYARLHKLHVKTVYRRLRAGHIPGAEQPEAGHAYRIPVRIG</sequence>
<reference evidence="2" key="1">
    <citation type="journal article" date="2019" name="Int. J. Syst. Evol. Microbiol.">
        <title>The Global Catalogue of Microorganisms (GCM) 10K type strain sequencing project: providing services to taxonomists for standard genome sequencing and annotation.</title>
        <authorList>
            <consortium name="The Broad Institute Genomics Platform"/>
            <consortium name="The Broad Institute Genome Sequencing Center for Infectious Disease"/>
            <person name="Wu L."/>
            <person name="Ma J."/>
        </authorList>
    </citation>
    <scope>NUCLEOTIDE SEQUENCE [LARGE SCALE GENOMIC DNA]</scope>
    <source>
        <strain evidence="2">JCM 18077</strain>
    </source>
</reference>
<evidence type="ECO:0000313" key="1">
    <source>
        <dbReference type="EMBL" id="GAA4741910.1"/>
    </source>
</evidence>
<proteinExistence type="predicted"/>